<dbReference type="Gene3D" id="3.20.20.80">
    <property type="entry name" value="Glycosidases"/>
    <property type="match status" value="1"/>
</dbReference>
<dbReference type="SUPFAM" id="SSF51445">
    <property type="entry name" value="(Trans)glycosidases"/>
    <property type="match status" value="1"/>
</dbReference>
<dbReference type="EMBL" id="VDCS01000006">
    <property type="protein sequence ID" value="TNJ45003.1"/>
    <property type="molecule type" value="Genomic_DNA"/>
</dbReference>
<dbReference type="Proteomes" id="UP000308713">
    <property type="component" value="Unassembled WGS sequence"/>
</dbReference>
<dbReference type="OrthoDB" id="9776971at2"/>
<dbReference type="InterPro" id="IPR017853">
    <property type="entry name" value="GH"/>
</dbReference>
<feature type="chain" id="PRO_5022755611" description="Glycosyl hydrolases family 39 N-terminal catalytic domain-containing protein" evidence="4">
    <location>
        <begin position="30"/>
        <end position="486"/>
    </location>
</feature>
<dbReference type="InterPro" id="IPR049166">
    <property type="entry name" value="GH39_cat"/>
</dbReference>
<feature type="domain" description="Glycosyl hydrolases family 39 N-terminal catalytic" evidence="5">
    <location>
        <begin position="98"/>
        <end position="269"/>
    </location>
</feature>
<comment type="caution">
    <text evidence="6">The sequence shown here is derived from an EMBL/GenBank/DDBJ whole genome shotgun (WGS) entry which is preliminary data.</text>
</comment>
<reference evidence="6 7" key="1">
    <citation type="submission" date="2019-05" db="EMBL/GenBank/DDBJ databases">
        <title>Tamlana fucoidanivorans sp. nov., isolated from the surface of algae collected from Fujian province in China.</title>
        <authorList>
            <person name="Li J."/>
        </authorList>
    </citation>
    <scope>NUCLEOTIDE SEQUENCE [LARGE SCALE GENOMIC DNA]</scope>
    <source>
        <strain evidence="6 7">CW2-9</strain>
    </source>
</reference>
<protein>
    <recommendedName>
        <fullName evidence="5">Glycosyl hydrolases family 39 N-terminal catalytic domain-containing protein</fullName>
    </recommendedName>
</protein>
<dbReference type="GO" id="GO:0016798">
    <property type="term" value="F:hydrolase activity, acting on glycosyl bonds"/>
    <property type="evidence" value="ECO:0007669"/>
    <property type="project" value="UniProtKB-KW"/>
</dbReference>
<name>A0A5C4SLX8_9FLAO</name>
<evidence type="ECO:0000259" key="5">
    <source>
        <dbReference type="Pfam" id="PF01229"/>
    </source>
</evidence>
<feature type="signal peptide" evidence="4">
    <location>
        <begin position="1"/>
        <end position="29"/>
    </location>
</feature>
<dbReference type="AlphaFoldDB" id="A0A5C4SLX8"/>
<keyword evidence="3" id="KW-0326">Glycosidase</keyword>
<keyword evidence="4" id="KW-0732">Signal</keyword>
<evidence type="ECO:0000256" key="3">
    <source>
        <dbReference type="ARBA" id="ARBA00023295"/>
    </source>
</evidence>
<evidence type="ECO:0000313" key="6">
    <source>
        <dbReference type="EMBL" id="TNJ45003.1"/>
    </source>
</evidence>
<evidence type="ECO:0000313" key="7">
    <source>
        <dbReference type="Proteomes" id="UP000308713"/>
    </source>
</evidence>
<proteinExistence type="inferred from homology"/>
<comment type="similarity">
    <text evidence="1">Belongs to the glycosyl hydrolase 39 family.</text>
</comment>
<dbReference type="Pfam" id="PF01229">
    <property type="entry name" value="Glyco_hydro_39"/>
    <property type="match status" value="1"/>
</dbReference>
<dbReference type="InterPro" id="IPR053700">
    <property type="entry name" value="GH39"/>
</dbReference>
<evidence type="ECO:0000256" key="4">
    <source>
        <dbReference type="SAM" id="SignalP"/>
    </source>
</evidence>
<keyword evidence="7" id="KW-1185">Reference proteome</keyword>
<organism evidence="6 7">
    <name type="scientific">Allotamlana fucoidanivorans</name>
    <dbReference type="NCBI Taxonomy" id="2583814"/>
    <lineage>
        <taxon>Bacteria</taxon>
        <taxon>Pseudomonadati</taxon>
        <taxon>Bacteroidota</taxon>
        <taxon>Flavobacteriia</taxon>
        <taxon>Flavobacteriales</taxon>
        <taxon>Flavobacteriaceae</taxon>
        <taxon>Allotamlana</taxon>
    </lineage>
</organism>
<dbReference type="NCBIfam" id="NF042992">
    <property type="entry name" value="alph1_4rhamsidase"/>
    <property type="match status" value="1"/>
</dbReference>
<dbReference type="RefSeq" id="WP_139696340.1">
    <property type="nucleotide sequence ID" value="NZ_CP074074.1"/>
</dbReference>
<evidence type="ECO:0000256" key="1">
    <source>
        <dbReference type="ARBA" id="ARBA00008875"/>
    </source>
</evidence>
<evidence type="ECO:0000256" key="2">
    <source>
        <dbReference type="ARBA" id="ARBA00022801"/>
    </source>
</evidence>
<gene>
    <name evidence="6" type="ORF">FGF67_07560</name>
</gene>
<accession>A0A5C4SLX8</accession>
<keyword evidence="2" id="KW-0378">Hydrolase</keyword>
<sequence>MRKEITCWFSVKYIFVFFVCHCIATTVHAQIVLQTDFTDSANAKQIIVYHLNVFNRITPINGVNVTNATSKTKLCIVRPLGGIAKKGKADLTMDSYKWDAVSKTFYTDFTQLKRQIDGVYDEGLEIHQIVLDNPSWAFQRNAKGALLGDSLRVSTYGNAEPPKDYNVWANYLKDVMSFLVDTYGKDEVLKIQFDIGREIGTPTHWSGTKEQFFEFYKVSVKAIKQELPKAKVGTHFLWGSSQKAWGTNFVKWCKTNKVHYDFVGVSFYPFYHMENRTNFNQVYLKDFAVIKDIPEWNENAKLEMHEFALIKSLSKAGNAFENAPVAHQNSFIIGLMKMFYQNNMYNVFQWGDGKKYEGARNMLLTLEGNTYYNSNKSGVQRSEKNYVDAIFSRDSKQDSYHIVAYNYSANLESKDTESLRITAKLNVPPWTKIMVRSAVYISKEDAFTWYEWHEVMTKGNESSKSMMSFDTQLPVYSFLKYEIKLP</sequence>